<dbReference type="EMBL" id="CAJNJA010005137">
    <property type="protein sequence ID" value="CAE7183917.1"/>
    <property type="molecule type" value="Genomic_DNA"/>
</dbReference>
<evidence type="ECO:0000313" key="2">
    <source>
        <dbReference type="Proteomes" id="UP000601435"/>
    </source>
</evidence>
<organism evidence="1 2">
    <name type="scientific">Symbiodinium necroappetens</name>
    <dbReference type="NCBI Taxonomy" id="1628268"/>
    <lineage>
        <taxon>Eukaryota</taxon>
        <taxon>Sar</taxon>
        <taxon>Alveolata</taxon>
        <taxon>Dinophyceae</taxon>
        <taxon>Suessiales</taxon>
        <taxon>Symbiodiniaceae</taxon>
        <taxon>Symbiodinium</taxon>
    </lineage>
</organism>
<accession>A0A812J1B0</accession>
<protein>
    <submittedName>
        <fullName evidence="1">Uncharacterized protein</fullName>
    </submittedName>
</protein>
<dbReference type="Proteomes" id="UP000601435">
    <property type="component" value="Unassembled WGS sequence"/>
</dbReference>
<dbReference type="GO" id="GO:0003735">
    <property type="term" value="F:structural constituent of ribosome"/>
    <property type="evidence" value="ECO:0007669"/>
    <property type="project" value="InterPro"/>
</dbReference>
<dbReference type="InterPro" id="IPR018254">
    <property type="entry name" value="Ribosomal_uL29_CS"/>
</dbReference>
<name>A0A812J1B0_9DINO</name>
<dbReference type="AlphaFoldDB" id="A0A812J1B0"/>
<feature type="non-terminal residue" evidence="1">
    <location>
        <position position="1"/>
    </location>
</feature>
<proteinExistence type="predicted"/>
<dbReference type="PROSITE" id="PS00579">
    <property type="entry name" value="RIBOSOMAL_L29"/>
    <property type="match status" value="1"/>
</dbReference>
<gene>
    <name evidence="1" type="ORF">SNEC2469_LOCUS802</name>
</gene>
<reference evidence="1" key="1">
    <citation type="submission" date="2021-02" db="EMBL/GenBank/DDBJ databases">
        <authorList>
            <person name="Dougan E. K."/>
            <person name="Rhodes N."/>
            <person name="Thang M."/>
            <person name="Chan C."/>
        </authorList>
    </citation>
    <scope>NUCLEOTIDE SEQUENCE</scope>
</reference>
<evidence type="ECO:0000313" key="1">
    <source>
        <dbReference type="EMBL" id="CAE7183917.1"/>
    </source>
</evidence>
<dbReference type="OrthoDB" id="479698at2759"/>
<comment type="caution">
    <text evidence="1">The sequence shown here is derived from an EMBL/GenBank/DDBJ whole genome shotgun (WGS) entry which is preliminary data.</text>
</comment>
<dbReference type="InterPro" id="IPR036049">
    <property type="entry name" value="Ribosomal_uL29_sf"/>
</dbReference>
<dbReference type="GO" id="GO:0006412">
    <property type="term" value="P:translation"/>
    <property type="evidence" value="ECO:0007669"/>
    <property type="project" value="InterPro"/>
</dbReference>
<sequence>MKTHMFKKIRKQIARAMTLRRQREIARGITREQSRRMRRRRRLELKVKYE</sequence>
<keyword evidence="2" id="KW-1185">Reference proteome</keyword>
<dbReference type="SUPFAM" id="SSF46561">
    <property type="entry name" value="Ribosomal protein L29 (L29p)"/>
    <property type="match status" value="1"/>
</dbReference>
<feature type="non-terminal residue" evidence="1">
    <location>
        <position position="50"/>
    </location>
</feature>
<dbReference type="GO" id="GO:0005840">
    <property type="term" value="C:ribosome"/>
    <property type="evidence" value="ECO:0007669"/>
    <property type="project" value="InterPro"/>
</dbReference>